<keyword evidence="3" id="KW-1185">Reference proteome</keyword>
<name>A0ABP8NQV1_9BACT</name>
<protein>
    <recommendedName>
        <fullName evidence="1">Transposase IS4-like domain-containing protein</fullName>
    </recommendedName>
</protein>
<organism evidence="2 3">
    <name type="scientific">Nibrella saemangeumensis</name>
    <dbReference type="NCBI Taxonomy" id="1084526"/>
    <lineage>
        <taxon>Bacteria</taxon>
        <taxon>Pseudomonadati</taxon>
        <taxon>Bacteroidota</taxon>
        <taxon>Cytophagia</taxon>
        <taxon>Cytophagales</taxon>
        <taxon>Spirosomataceae</taxon>
        <taxon>Nibrella</taxon>
    </lineage>
</organism>
<dbReference type="InterPro" id="IPR047647">
    <property type="entry name" value="ISAs1_transpos"/>
</dbReference>
<dbReference type="PANTHER" id="PTHR30298">
    <property type="entry name" value="H REPEAT-ASSOCIATED PREDICTED TRANSPOSASE"/>
    <property type="match status" value="1"/>
</dbReference>
<dbReference type="EMBL" id="BAABHD010000084">
    <property type="protein sequence ID" value="GAA4469564.1"/>
    <property type="molecule type" value="Genomic_DNA"/>
</dbReference>
<dbReference type="RefSeq" id="WP_345249584.1">
    <property type="nucleotide sequence ID" value="NZ_BAABHD010000084.1"/>
</dbReference>
<dbReference type="InterPro" id="IPR051698">
    <property type="entry name" value="Transposase_11-like"/>
</dbReference>
<feature type="domain" description="Transposase IS4-like" evidence="1">
    <location>
        <begin position="154"/>
        <end position="334"/>
    </location>
</feature>
<evidence type="ECO:0000313" key="3">
    <source>
        <dbReference type="Proteomes" id="UP001501175"/>
    </source>
</evidence>
<evidence type="ECO:0000259" key="1">
    <source>
        <dbReference type="Pfam" id="PF01609"/>
    </source>
</evidence>
<gene>
    <name evidence="2" type="ORF">GCM10023189_56770</name>
</gene>
<reference evidence="3" key="1">
    <citation type="journal article" date="2019" name="Int. J. Syst. Evol. Microbiol.">
        <title>The Global Catalogue of Microorganisms (GCM) 10K type strain sequencing project: providing services to taxonomists for standard genome sequencing and annotation.</title>
        <authorList>
            <consortium name="The Broad Institute Genomics Platform"/>
            <consortium name="The Broad Institute Genome Sequencing Center for Infectious Disease"/>
            <person name="Wu L."/>
            <person name="Ma J."/>
        </authorList>
    </citation>
    <scope>NUCLEOTIDE SEQUENCE [LARGE SCALE GENOMIC DNA]</scope>
    <source>
        <strain evidence="3">JCM 17927</strain>
    </source>
</reference>
<dbReference type="Pfam" id="PF01609">
    <property type="entry name" value="DDE_Tnp_1"/>
    <property type="match status" value="1"/>
</dbReference>
<accession>A0ABP8NQV1</accession>
<sequence length="385" mass="43342">MHPATYPLQDKAFFAILEAHPNLDDRDNRGKTHSLPFVLMGVIMALLAGRDGNLSAIHRHMKNQFQALCLALSVEAKRVISRAQLPRLLARVDHTLLAQLIGQHYGLSLPEGFVDWLSGDGKELRGSIAKGQQRGEVCVSIMAQVPAGVVAQTHYNGCKESERPAILNLLTDHDLLKRKTVLDALHFTPELLKAIQEAKGTYLIGLKHNQPLLRRSCFIQTMLQPPGFERLDAPLRKHGRQEERTYACFAIDTMSKAGRWQLVGMATLVRGIRVRRTLTGVQTSRTTSYFVSNQIVKTALEANDLYDAIRGHWQIETMHYCRNVVLAEDDLQSKLSSLQRTISNLRTLAMSLLQLLRPKNMAAQLDTFADYVHDLITFLKRKLVL</sequence>
<comment type="caution">
    <text evidence="2">The sequence shown here is derived from an EMBL/GenBank/DDBJ whole genome shotgun (WGS) entry which is preliminary data.</text>
</comment>
<evidence type="ECO:0000313" key="2">
    <source>
        <dbReference type="EMBL" id="GAA4469564.1"/>
    </source>
</evidence>
<proteinExistence type="predicted"/>
<dbReference type="NCBIfam" id="NF033564">
    <property type="entry name" value="transpos_ISAs1"/>
    <property type="match status" value="1"/>
</dbReference>
<dbReference type="PANTHER" id="PTHR30298:SF0">
    <property type="entry name" value="PROTEIN YBFL-RELATED"/>
    <property type="match status" value="1"/>
</dbReference>
<dbReference type="InterPro" id="IPR002559">
    <property type="entry name" value="Transposase_11"/>
</dbReference>
<dbReference type="Proteomes" id="UP001501175">
    <property type="component" value="Unassembled WGS sequence"/>
</dbReference>